<dbReference type="EMBL" id="FQ790344">
    <property type="protein sequence ID" value="CCD52716.1"/>
    <property type="molecule type" value="Genomic_DNA"/>
</dbReference>
<evidence type="ECO:0000313" key="2">
    <source>
        <dbReference type="Proteomes" id="UP000008177"/>
    </source>
</evidence>
<protein>
    <submittedName>
        <fullName evidence="1">Uncharacterized protein</fullName>
    </submittedName>
</protein>
<dbReference type="Proteomes" id="UP000008177">
    <property type="component" value="Unplaced contigs"/>
</dbReference>
<proteinExistence type="predicted"/>
<sequence length="55" mass="5944">MVGCKDCVPIRMPESECQYSKSISLQGNNLLHPHADTAAETITNDIRSSAPSRGI</sequence>
<dbReference type="HOGENOM" id="CLU_3032120_0_0_1"/>
<dbReference type="InParanoid" id="G2YM68"/>
<gene>
    <name evidence="1" type="ORF">BofuT4_uP001630.1</name>
</gene>
<dbReference type="AlphaFoldDB" id="G2YM68"/>
<name>G2YM68_BOTF4</name>
<accession>G2YM68</accession>
<evidence type="ECO:0000313" key="1">
    <source>
        <dbReference type="EMBL" id="CCD52716.1"/>
    </source>
</evidence>
<reference evidence="2" key="1">
    <citation type="journal article" date="2011" name="PLoS Genet.">
        <title>Genomic analysis of the necrotrophic fungal pathogens Sclerotinia sclerotiorum and Botrytis cinerea.</title>
        <authorList>
            <person name="Amselem J."/>
            <person name="Cuomo C.A."/>
            <person name="van Kan J.A."/>
            <person name="Viaud M."/>
            <person name="Benito E.P."/>
            <person name="Couloux A."/>
            <person name="Coutinho P.M."/>
            <person name="de Vries R.P."/>
            <person name="Dyer P.S."/>
            <person name="Fillinger S."/>
            <person name="Fournier E."/>
            <person name="Gout L."/>
            <person name="Hahn M."/>
            <person name="Kohn L."/>
            <person name="Lapalu N."/>
            <person name="Plummer K.M."/>
            <person name="Pradier J.M."/>
            <person name="Quevillon E."/>
            <person name="Sharon A."/>
            <person name="Simon A."/>
            <person name="ten Have A."/>
            <person name="Tudzynski B."/>
            <person name="Tudzynski P."/>
            <person name="Wincker P."/>
            <person name="Andrew M."/>
            <person name="Anthouard V."/>
            <person name="Beever R.E."/>
            <person name="Beffa R."/>
            <person name="Benoit I."/>
            <person name="Bouzid O."/>
            <person name="Brault B."/>
            <person name="Chen Z."/>
            <person name="Choquer M."/>
            <person name="Collemare J."/>
            <person name="Cotton P."/>
            <person name="Danchin E.G."/>
            <person name="Da Silva C."/>
            <person name="Gautier A."/>
            <person name="Giraud C."/>
            <person name="Giraud T."/>
            <person name="Gonzalez C."/>
            <person name="Grossetete S."/>
            <person name="Guldener U."/>
            <person name="Henrissat B."/>
            <person name="Howlett B.J."/>
            <person name="Kodira C."/>
            <person name="Kretschmer M."/>
            <person name="Lappartient A."/>
            <person name="Leroch M."/>
            <person name="Levis C."/>
            <person name="Mauceli E."/>
            <person name="Neuveglise C."/>
            <person name="Oeser B."/>
            <person name="Pearson M."/>
            <person name="Poulain J."/>
            <person name="Poussereau N."/>
            <person name="Quesneville H."/>
            <person name="Rascle C."/>
            <person name="Schumacher J."/>
            <person name="Segurens B."/>
            <person name="Sexton A."/>
            <person name="Silva E."/>
            <person name="Sirven C."/>
            <person name="Soanes D.M."/>
            <person name="Talbot N.J."/>
            <person name="Templeton M."/>
            <person name="Yandava C."/>
            <person name="Yarden O."/>
            <person name="Zeng Q."/>
            <person name="Rollins J.A."/>
            <person name="Lebrun M.H."/>
            <person name="Dickman M."/>
        </authorList>
    </citation>
    <scope>NUCLEOTIDE SEQUENCE [LARGE SCALE GENOMIC DNA]</scope>
    <source>
        <strain evidence="2">T4</strain>
    </source>
</reference>
<organism evidence="1 2">
    <name type="scientific">Botryotinia fuckeliana (strain T4)</name>
    <name type="common">Noble rot fungus</name>
    <name type="synonym">Botrytis cinerea</name>
    <dbReference type="NCBI Taxonomy" id="999810"/>
    <lineage>
        <taxon>Eukaryota</taxon>
        <taxon>Fungi</taxon>
        <taxon>Dikarya</taxon>
        <taxon>Ascomycota</taxon>
        <taxon>Pezizomycotina</taxon>
        <taxon>Leotiomycetes</taxon>
        <taxon>Helotiales</taxon>
        <taxon>Sclerotiniaceae</taxon>
        <taxon>Botrytis</taxon>
    </lineage>
</organism>